<dbReference type="Proteomes" id="UP001597169">
    <property type="component" value="Unassembled WGS sequence"/>
</dbReference>
<comment type="caution">
    <text evidence="1">The sequence shown here is derived from an EMBL/GenBank/DDBJ whole genome shotgun (WGS) entry which is preliminary data.</text>
</comment>
<gene>
    <name evidence="1" type="ORF">ACFQ3J_06575</name>
</gene>
<dbReference type="InterPro" id="IPR035903">
    <property type="entry name" value="HesB-like_dom_sf"/>
</dbReference>
<sequence>MTFIVSDKAIKTFKDEWALEQGDSIRIYAKYTGGGNDAFSLGLNAHAEPIDPAITKLIGGYYFFVEKSDEWILQDKILKVDSNKEGIIFSY</sequence>
<name>A0ABW3PJM5_9BACL</name>
<protein>
    <submittedName>
        <fullName evidence="1">HesB/YadR/YfhF family protein</fullName>
    </submittedName>
</protein>
<evidence type="ECO:0000313" key="1">
    <source>
        <dbReference type="EMBL" id="MFD1127834.1"/>
    </source>
</evidence>
<dbReference type="EMBL" id="JBHTKX010000001">
    <property type="protein sequence ID" value="MFD1127834.1"/>
    <property type="molecule type" value="Genomic_DNA"/>
</dbReference>
<dbReference type="RefSeq" id="WP_091156645.1">
    <property type="nucleotide sequence ID" value="NZ_JBHTKX010000001.1"/>
</dbReference>
<proteinExistence type="predicted"/>
<reference evidence="2" key="1">
    <citation type="journal article" date="2019" name="Int. J. Syst. Evol. Microbiol.">
        <title>The Global Catalogue of Microorganisms (GCM) 10K type strain sequencing project: providing services to taxonomists for standard genome sequencing and annotation.</title>
        <authorList>
            <consortium name="The Broad Institute Genomics Platform"/>
            <consortium name="The Broad Institute Genome Sequencing Center for Infectious Disease"/>
            <person name="Wu L."/>
            <person name="Ma J."/>
        </authorList>
    </citation>
    <scope>NUCLEOTIDE SEQUENCE [LARGE SCALE GENOMIC DNA]</scope>
    <source>
        <strain evidence="2">CCUG 53519</strain>
    </source>
</reference>
<accession>A0ABW3PJM5</accession>
<organism evidence="1 2">
    <name type="scientific">Paenibacillus provencensis</name>
    <dbReference type="NCBI Taxonomy" id="441151"/>
    <lineage>
        <taxon>Bacteria</taxon>
        <taxon>Bacillati</taxon>
        <taxon>Bacillota</taxon>
        <taxon>Bacilli</taxon>
        <taxon>Bacillales</taxon>
        <taxon>Paenibacillaceae</taxon>
        <taxon>Paenibacillus</taxon>
    </lineage>
</organism>
<keyword evidence="2" id="KW-1185">Reference proteome</keyword>
<evidence type="ECO:0000313" key="2">
    <source>
        <dbReference type="Proteomes" id="UP001597169"/>
    </source>
</evidence>
<dbReference type="SUPFAM" id="SSF89360">
    <property type="entry name" value="HesB-like domain"/>
    <property type="match status" value="1"/>
</dbReference>